<sequence length="228" mass="25905">MNIRSERLLVLKHNPCSDHVRAPLTPPMTIVRINMNFFETYEFSPQLTTRLSRKPISSPRRHNRTQTVCELACRKRIDVLDLPPDIQPHSRRSTSRTIIVSKIVHGKTLHKFGACNRYTDSRLLSFCQLLRWELLPCWSEVASMKNTWCPTDARKSTTSFGGWLVLGLGSSNGIITKECSLFLMVSSPLVAVTVGFVWSLHVPVPRPSSPPHASFIFQQPSISEIFTY</sequence>
<dbReference type="AlphaFoldDB" id="A0A816P3D1"/>
<dbReference type="Proteomes" id="UP001295469">
    <property type="component" value="Chromosome A09"/>
</dbReference>
<name>A0A816P3D1_BRANA</name>
<dbReference type="EMBL" id="HG994363">
    <property type="protein sequence ID" value="CAF2043908.1"/>
    <property type="molecule type" value="Genomic_DNA"/>
</dbReference>
<accession>A0A816P3D1</accession>
<organism evidence="1">
    <name type="scientific">Brassica napus</name>
    <name type="common">Rape</name>
    <dbReference type="NCBI Taxonomy" id="3708"/>
    <lineage>
        <taxon>Eukaryota</taxon>
        <taxon>Viridiplantae</taxon>
        <taxon>Streptophyta</taxon>
        <taxon>Embryophyta</taxon>
        <taxon>Tracheophyta</taxon>
        <taxon>Spermatophyta</taxon>
        <taxon>Magnoliopsida</taxon>
        <taxon>eudicotyledons</taxon>
        <taxon>Gunneridae</taxon>
        <taxon>Pentapetalae</taxon>
        <taxon>rosids</taxon>
        <taxon>malvids</taxon>
        <taxon>Brassicales</taxon>
        <taxon>Brassicaceae</taxon>
        <taxon>Brassiceae</taxon>
        <taxon>Brassica</taxon>
    </lineage>
</organism>
<reference evidence="1" key="1">
    <citation type="submission" date="2021-01" db="EMBL/GenBank/DDBJ databases">
        <authorList>
            <consortium name="Genoscope - CEA"/>
            <person name="William W."/>
        </authorList>
    </citation>
    <scope>NUCLEOTIDE SEQUENCE</scope>
</reference>
<protein>
    <submittedName>
        <fullName evidence="1">(rape) hypothetical protein</fullName>
    </submittedName>
</protein>
<gene>
    <name evidence="1" type="ORF">DARMORV10_A09P32400.1</name>
</gene>
<proteinExistence type="predicted"/>
<evidence type="ECO:0000313" key="1">
    <source>
        <dbReference type="EMBL" id="CAF2043908.1"/>
    </source>
</evidence>